<evidence type="ECO:0000256" key="10">
    <source>
        <dbReference type="ARBA" id="ARBA00022964"/>
    </source>
</evidence>
<dbReference type="InterPro" id="IPR029068">
    <property type="entry name" value="Glyas_Bleomycin-R_OHBP_Dase"/>
</dbReference>
<evidence type="ECO:0000256" key="8">
    <source>
        <dbReference type="ARBA" id="ARBA00022737"/>
    </source>
</evidence>
<feature type="domain" description="VOC" evidence="16">
    <location>
        <begin position="178"/>
        <end position="332"/>
    </location>
</feature>
<evidence type="ECO:0000256" key="15">
    <source>
        <dbReference type="PIRSR" id="PIRSR009283-1"/>
    </source>
</evidence>
<dbReference type="InterPro" id="IPR041736">
    <property type="entry name" value="4OHPhenylPyrv_dOase_N"/>
</dbReference>
<evidence type="ECO:0000256" key="14">
    <source>
        <dbReference type="ARBA" id="ARBA00023136"/>
    </source>
</evidence>
<evidence type="ECO:0000256" key="11">
    <source>
        <dbReference type="ARBA" id="ARBA00023002"/>
    </source>
</evidence>
<sequence>MTLTESKILPNQQEKVNQIKKIDYVEFYVSNAQQAAYFYQTAFGFKVIGYAGLETGVREYTSYLLEQGNIHFILTSPLISQGHISDYIKLHGDGVYDIALLVDNVENVFQTAVNKGAKSILEPTLTKIAKGYIIKATLAAYQGDLSHSLIERHNYNSFLPQYYPISSPQLVEGVGLIEIDHVVINTELGNRNKWTNFYENIFQFYSYQEFRQEDIATEYSALTSTVLTNQNGQIKFPINEPVEGRYKSQIQEYLDFHMGSGVQHIALRTNDIIKTVKKLRLNGVKFLEIPDAYYDRISEKANLINEDINSLKELKILLDQDEKGYLLQIFTKPLASRPTFFIEIIQREGSPGFGQGNFKALFEAIEVEQAARGNL</sequence>
<feature type="domain" description="VOC" evidence="16">
    <location>
        <begin position="21"/>
        <end position="152"/>
    </location>
</feature>
<keyword evidence="13" id="KW-0333">Golgi apparatus</keyword>
<dbReference type="RefSeq" id="WP_124974602.1">
    <property type="nucleotide sequence ID" value="NZ_BDQK01000001.1"/>
</dbReference>
<keyword evidence="8" id="KW-0677">Repeat</keyword>
<comment type="subcellular location">
    <subcellularLocation>
        <location evidence="3">Cytoplasm</location>
    </subcellularLocation>
    <subcellularLocation>
        <location evidence="2">Endoplasmic reticulum membrane</location>
        <topology evidence="2">Peripheral membrane protein</topology>
    </subcellularLocation>
    <subcellularLocation>
        <location evidence="1">Golgi apparatus membrane</location>
        <topology evidence="1">Peripheral membrane protein</topology>
    </subcellularLocation>
</comment>
<dbReference type="AlphaFoldDB" id="A0A401ICQ7"/>
<evidence type="ECO:0000256" key="5">
    <source>
        <dbReference type="ARBA" id="ARBA00011738"/>
    </source>
</evidence>
<dbReference type="FunFam" id="3.10.180.10:FF:000022">
    <property type="entry name" value="4-hydroxyphenylpyruvate dioxygenase"/>
    <property type="match status" value="1"/>
</dbReference>
<keyword evidence="17" id="KW-0670">Pyruvate</keyword>
<dbReference type="Gene3D" id="3.10.180.10">
    <property type="entry name" value="2,3-Dihydroxybiphenyl 1,2-Dioxygenase, domain 1"/>
    <property type="match status" value="2"/>
</dbReference>
<evidence type="ECO:0000256" key="9">
    <source>
        <dbReference type="ARBA" id="ARBA00022824"/>
    </source>
</evidence>
<evidence type="ECO:0000313" key="18">
    <source>
        <dbReference type="Proteomes" id="UP000287247"/>
    </source>
</evidence>
<evidence type="ECO:0000256" key="12">
    <source>
        <dbReference type="ARBA" id="ARBA00023004"/>
    </source>
</evidence>
<keyword evidence="14" id="KW-0472">Membrane</keyword>
<dbReference type="InterPro" id="IPR004360">
    <property type="entry name" value="Glyas_Fos-R_dOase_dom"/>
</dbReference>
<dbReference type="CDD" id="cd07250">
    <property type="entry name" value="HPPD_C_like"/>
    <property type="match status" value="1"/>
</dbReference>
<dbReference type="NCBIfam" id="TIGR01263">
    <property type="entry name" value="4HPPD"/>
    <property type="match status" value="1"/>
</dbReference>
<comment type="similarity">
    <text evidence="4">Belongs to the 4HPPD family.</text>
</comment>
<dbReference type="PIRSF" id="PIRSF009283">
    <property type="entry name" value="HPP_dOase"/>
    <property type="match status" value="1"/>
</dbReference>
<dbReference type="GO" id="GO:0006572">
    <property type="term" value="P:L-tyrosine catabolic process"/>
    <property type="evidence" value="ECO:0007669"/>
    <property type="project" value="TreeGrafter"/>
</dbReference>
<comment type="caution">
    <text evidence="17">The sequence shown here is derived from an EMBL/GenBank/DDBJ whole genome shotgun (WGS) entry which is preliminary data.</text>
</comment>
<keyword evidence="12 15" id="KW-0408">Iron</keyword>
<dbReference type="OrthoDB" id="9780241at2"/>
<keyword evidence="6" id="KW-0963">Cytoplasm</keyword>
<dbReference type="Proteomes" id="UP000287247">
    <property type="component" value="Unassembled WGS sequence"/>
</dbReference>
<keyword evidence="18" id="KW-1185">Reference proteome</keyword>
<keyword evidence="9" id="KW-0256">Endoplasmic reticulum</keyword>
<dbReference type="InterPro" id="IPR041735">
    <property type="entry name" value="4OHPhenylPyrv_dOase_C"/>
</dbReference>
<feature type="binding site" evidence="15">
    <location>
        <position position="181"/>
    </location>
    <ligand>
        <name>Fe cation</name>
        <dbReference type="ChEBI" id="CHEBI:24875"/>
    </ligand>
</feature>
<evidence type="ECO:0000256" key="2">
    <source>
        <dbReference type="ARBA" id="ARBA00004406"/>
    </source>
</evidence>
<dbReference type="GO" id="GO:0042802">
    <property type="term" value="F:identical protein binding"/>
    <property type="evidence" value="ECO:0007669"/>
    <property type="project" value="UniProtKB-ARBA"/>
</dbReference>
<dbReference type="SUPFAM" id="SSF54593">
    <property type="entry name" value="Glyoxalase/Bleomycin resistance protein/Dihydroxybiphenyl dioxygenase"/>
    <property type="match status" value="1"/>
</dbReference>
<keyword evidence="11" id="KW-0560">Oxidoreductase</keyword>
<comment type="cofactor">
    <cofactor evidence="15">
        <name>Fe cation</name>
        <dbReference type="ChEBI" id="CHEBI:24875"/>
    </cofactor>
    <text evidence="15">Binds 1 Fe cation per subunit.</text>
</comment>
<accession>A0A401ICQ7</accession>
<dbReference type="GO" id="GO:0005737">
    <property type="term" value="C:cytoplasm"/>
    <property type="evidence" value="ECO:0007669"/>
    <property type="project" value="UniProtKB-SubCell"/>
</dbReference>
<evidence type="ECO:0000256" key="13">
    <source>
        <dbReference type="ARBA" id="ARBA00023034"/>
    </source>
</evidence>
<evidence type="ECO:0000313" key="17">
    <source>
        <dbReference type="EMBL" id="GBF79078.1"/>
    </source>
</evidence>
<evidence type="ECO:0000256" key="3">
    <source>
        <dbReference type="ARBA" id="ARBA00004496"/>
    </source>
</evidence>
<comment type="subunit">
    <text evidence="5">Homodimer.</text>
</comment>
<keyword evidence="7 15" id="KW-0479">Metal-binding</keyword>
<dbReference type="CDD" id="cd08342">
    <property type="entry name" value="HPPD_N_like"/>
    <property type="match status" value="1"/>
</dbReference>
<evidence type="ECO:0000256" key="1">
    <source>
        <dbReference type="ARBA" id="ARBA00004395"/>
    </source>
</evidence>
<evidence type="ECO:0000259" key="16">
    <source>
        <dbReference type="PROSITE" id="PS51819"/>
    </source>
</evidence>
<evidence type="ECO:0000256" key="7">
    <source>
        <dbReference type="ARBA" id="ARBA00022723"/>
    </source>
</evidence>
<evidence type="ECO:0000256" key="6">
    <source>
        <dbReference type="ARBA" id="ARBA00022490"/>
    </source>
</evidence>
<dbReference type="GO" id="GO:0003868">
    <property type="term" value="F:4-hydroxyphenylpyruvate dioxygenase activity"/>
    <property type="evidence" value="ECO:0007669"/>
    <property type="project" value="InterPro"/>
</dbReference>
<dbReference type="PANTHER" id="PTHR11959:SF1">
    <property type="entry name" value="4-HYDROXYPHENYLPYRUVATE DIOXYGENASE"/>
    <property type="match status" value="1"/>
</dbReference>
<keyword evidence="10 17" id="KW-0223">Dioxygenase</keyword>
<feature type="binding site" evidence="15">
    <location>
        <position position="264"/>
    </location>
    <ligand>
        <name>Fe cation</name>
        <dbReference type="ChEBI" id="CHEBI:24875"/>
    </ligand>
</feature>
<feature type="binding site" evidence="15">
    <location>
        <position position="343"/>
    </location>
    <ligand>
        <name>Fe cation</name>
        <dbReference type="ChEBI" id="CHEBI:24875"/>
    </ligand>
</feature>
<evidence type="ECO:0000256" key="4">
    <source>
        <dbReference type="ARBA" id="ARBA00005877"/>
    </source>
</evidence>
<dbReference type="PANTHER" id="PTHR11959">
    <property type="entry name" value="4-HYDROXYPHENYLPYRUVATE DIOXYGENASE"/>
    <property type="match status" value="1"/>
</dbReference>
<protein>
    <submittedName>
        <fullName evidence="17">4-hydroxyphenylpyruvate dioxygenase</fullName>
    </submittedName>
</protein>
<reference evidence="18" key="1">
    <citation type="submission" date="2017-05" db="EMBL/GenBank/DDBJ databases">
        <title>Physiological properties and genetic analysis related to exopolysaccharide production of fresh-water unicellular cyanobacterium Aphanothece sacrum, Suizenji Nori, that has been cultured as a food source in Japan.</title>
        <authorList>
            <person name="Kanesaki Y."/>
            <person name="Yoshikawa S."/>
            <person name="Ohki K."/>
        </authorList>
    </citation>
    <scope>NUCLEOTIDE SEQUENCE [LARGE SCALE GENOMIC DNA]</scope>
    <source>
        <strain evidence="18">FPU1</strain>
    </source>
</reference>
<dbReference type="PROSITE" id="PS51819">
    <property type="entry name" value="VOC"/>
    <property type="match status" value="2"/>
</dbReference>
<gene>
    <name evidence="17" type="ORF">AsFPU1_0470</name>
</gene>
<proteinExistence type="inferred from homology"/>
<dbReference type="Pfam" id="PF00903">
    <property type="entry name" value="Glyoxalase"/>
    <property type="match status" value="2"/>
</dbReference>
<organism evidence="17 18">
    <name type="scientific">Aphanothece sacrum FPU1</name>
    <dbReference type="NCBI Taxonomy" id="1920663"/>
    <lineage>
        <taxon>Bacteria</taxon>
        <taxon>Bacillati</taxon>
        <taxon>Cyanobacteriota</taxon>
        <taxon>Cyanophyceae</taxon>
        <taxon>Oscillatoriophycideae</taxon>
        <taxon>Chroococcales</taxon>
        <taxon>Aphanothecaceae</taxon>
        <taxon>Aphanothece</taxon>
    </lineage>
</organism>
<dbReference type="GO" id="GO:0046872">
    <property type="term" value="F:metal ion binding"/>
    <property type="evidence" value="ECO:0007669"/>
    <property type="project" value="UniProtKB-KW"/>
</dbReference>
<dbReference type="EMBL" id="BDQK01000001">
    <property type="protein sequence ID" value="GBF79078.1"/>
    <property type="molecule type" value="Genomic_DNA"/>
</dbReference>
<name>A0A401ICQ7_APHSA</name>
<dbReference type="InterPro" id="IPR037523">
    <property type="entry name" value="VOC_core"/>
</dbReference>
<dbReference type="InterPro" id="IPR005956">
    <property type="entry name" value="4OHPhenylPyrv_dOase"/>
</dbReference>